<keyword evidence="8" id="KW-1185">Reference proteome</keyword>
<dbReference type="GO" id="GO:0005829">
    <property type="term" value="C:cytosol"/>
    <property type="evidence" value="ECO:0007669"/>
    <property type="project" value="TreeGrafter"/>
</dbReference>
<organism evidence="7 8">
    <name type="scientific">Blastomonas natatoria</name>
    <dbReference type="NCBI Taxonomy" id="34015"/>
    <lineage>
        <taxon>Bacteria</taxon>
        <taxon>Pseudomonadati</taxon>
        <taxon>Pseudomonadota</taxon>
        <taxon>Alphaproteobacteria</taxon>
        <taxon>Sphingomonadales</taxon>
        <taxon>Sphingomonadaceae</taxon>
        <taxon>Blastomonas</taxon>
    </lineage>
</organism>
<dbReference type="GO" id="GO:0000271">
    <property type="term" value="P:polysaccharide biosynthetic process"/>
    <property type="evidence" value="ECO:0007669"/>
    <property type="project" value="TreeGrafter"/>
</dbReference>
<dbReference type="CDD" id="cd00438">
    <property type="entry name" value="cupin_RmlC"/>
    <property type="match status" value="1"/>
</dbReference>
<dbReference type="Gene3D" id="2.60.120.10">
    <property type="entry name" value="Jelly Rolls"/>
    <property type="match status" value="1"/>
</dbReference>
<dbReference type="Proteomes" id="UP000248014">
    <property type="component" value="Unassembled WGS sequence"/>
</dbReference>
<evidence type="ECO:0000256" key="4">
    <source>
        <dbReference type="ARBA" id="ARBA00019595"/>
    </source>
</evidence>
<dbReference type="SUPFAM" id="SSF51182">
    <property type="entry name" value="RmlC-like cupins"/>
    <property type="match status" value="1"/>
</dbReference>
<evidence type="ECO:0000313" key="7">
    <source>
        <dbReference type="EMBL" id="PXW77706.1"/>
    </source>
</evidence>
<comment type="pathway">
    <text evidence="6">Carbohydrate biosynthesis; dTDP-L-rhamnose biosynthesis.</text>
</comment>
<dbReference type="PANTHER" id="PTHR21047">
    <property type="entry name" value="DTDP-6-DEOXY-D-GLUCOSE-3,5 EPIMERASE"/>
    <property type="match status" value="1"/>
</dbReference>
<gene>
    <name evidence="7" type="ORF">C7451_104202</name>
</gene>
<comment type="catalytic activity">
    <reaction evidence="1 6">
        <text>dTDP-4-dehydro-6-deoxy-alpha-D-glucose = dTDP-4-dehydro-beta-L-rhamnose</text>
        <dbReference type="Rhea" id="RHEA:16969"/>
        <dbReference type="ChEBI" id="CHEBI:57649"/>
        <dbReference type="ChEBI" id="CHEBI:62830"/>
        <dbReference type="EC" id="5.1.3.13"/>
    </reaction>
</comment>
<evidence type="ECO:0000256" key="1">
    <source>
        <dbReference type="ARBA" id="ARBA00001298"/>
    </source>
</evidence>
<dbReference type="Pfam" id="PF00908">
    <property type="entry name" value="dTDP_sugar_isom"/>
    <property type="match status" value="1"/>
</dbReference>
<dbReference type="GO" id="GO:0008830">
    <property type="term" value="F:dTDP-4-dehydrorhamnose 3,5-epimerase activity"/>
    <property type="evidence" value="ECO:0007669"/>
    <property type="project" value="UniProtKB-UniRule"/>
</dbReference>
<comment type="similarity">
    <text evidence="6">Belongs to the dTDP-4-dehydrorhamnose 3,5-epimerase family.</text>
</comment>
<comment type="function">
    <text evidence="2 6">Catalyzes the epimerization of the C3' and C5'positions of dTDP-6-deoxy-D-xylo-4-hexulose, forming dTDP-6-deoxy-L-lyxo-4-hexulose.</text>
</comment>
<dbReference type="GO" id="GO:0019305">
    <property type="term" value="P:dTDP-rhamnose biosynthetic process"/>
    <property type="evidence" value="ECO:0007669"/>
    <property type="project" value="UniProtKB-UniRule"/>
</dbReference>
<comment type="subunit">
    <text evidence="6">Homodimer.</text>
</comment>
<dbReference type="InterPro" id="IPR000888">
    <property type="entry name" value="RmlC-like"/>
</dbReference>
<evidence type="ECO:0000256" key="5">
    <source>
        <dbReference type="PIRSR" id="PIRSR600888-1"/>
    </source>
</evidence>
<dbReference type="InterPro" id="IPR014710">
    <property type="entry name" value="RmlC-like_jellyroll"/>
</dbReference>
<dbReference type="EMBL" id="QJJM01000004">
    <property type="protein sequence ID" value="PXW77706.1"/>
    <property type="molecule type" value="Genomic_DNA"/>
</dbReference>
<dbReference type="EC" id="5.1.3.13" evidence="3 6"/>
<dbReference type="AlphaFoldDB" id="A0A2V3V7F9"/>
<keyword evidence="6" id="KW-0413">Isomerase</keyword>
<evidence type="ECO:0000256" key="6">
    <source>
        <dbReference type="RuleBase" id="RU364069"/>
    </source>
</evidence>
<comment type="caution">
    <text evidence="7">The sequence shown here is derived from an EMBL/GenBank/DDBJ whole genome shotgun (WGS) entry which is preliminary data.</text>
</comment>
<dbReference type="NCBIfam" id="TIGR01221">
    <property type="entry name" value="rmlC"/>
    <property type="match status" value="1"/>
</dbReference>
<dbReference type="InterPro" id="IPR011051">
    <property type="entry name" value="RmlC_Cupin_sf"/>
</dbReference>
<accession>A0A2V3V7F9</accession>
<dbReference type="UniPathway" id="UPA00124"/>
<dbReference type="PANTHER" id="PTHR21047:SF2">
    <property type="entry name" value="THYMIDINE DIPHOSPHO-4-KETO-RHAMNOSE 3,5-EPIMERASE"/>
    <property type="match status" value="1"/>
</dbReference>
<evidence type="ECO:0000256" key="3">
    <source>
        <dbReference type="ARBA" id="ARBA00012098"/>
    </source>
</evidence>
<proteinExistence type="inferred from homology"/>
<reference evidence="7 8" key="1">
    <citation type="submission" date="2018-05" db="EMBL/GenBank/DDBJ databases">
        <title>Genomic Encyclopedia of Type Strains, Phase IV (KMG-IV): sequencing the most valuable type-strain genomes for metagenomic binning, comparative biology and taxonomic classification.</title>
        <authorList>
            <person name="Goeker M."/>
        </authorList>
    </citation>
    <scope>NUCLEOTIDE SEQUENCE [LARGE SCALE GENOMIC DNA]</scope>
    <source>
        <strain evidence="7 8">DSM 3183</strain>
    </source>
</reference>
<protein>
    <recommendedName>
        <fullName evidence="4 6">dTDP-4-dehydrorhamnose 3,5-epimerase</fullName>
        <ecNumber evidence="3 6">5.1.3.13</ecNumber>
    </recommendedName>
    <alternativeName>
        <fullName evidence="6">Thymidine diphospho-4-keto-rhamnose 3,5-epimerase</fullName>
    </alternativeName>
</protein>
<feature type="active site" description="Proton acceptor" evidence="5">
    <location>
        <position position="78"/>
    </location>
</feature>
<evidence type="ECO:0000256" key="2">
    <source>
        <dbReference type="ARBA" id="ARBA00001997"/>
    </source>
</evidence>
<name>A0A2V3V7F9_9SPHN</name>
<evidence type="ECO:0000313" key="8">
    <source>
        <dbReference type="Proteomes" id="UP000248014"/>
    </source>
</evidence>
<feature type="active site" description="Proton donor" evidence="5">
    <location>
        <position position="148"/>
    </location>
</feature>
<sequence>MGRTVRRTRARPGDPAVKLIPTAVSGAMGVEVDAHADERGLFARTFCAEAFGAHGLATQFVQCNTSHNRLRGTLRGMHYQAAPKEEAKLVRATRGRAFDVAIDLRPASISYLQWAAVELDSERRNAFYIPPGCAHGFLTLTDECELFYMMSESHAPDLARGVRWDDPAFAIDWPFPPLVMSERDAMYEDYKGASS</sequence>